<evidence type="ECO:0000256" key="7">
    <source>
        <dbReference type="ARBA" id="ARBA00022840"/>
    </source>
</evidence>
<keyword evidence="3 13" id="KW-0227">DNA damage</keyword>
<evidence type="ECO:0000256" key="4">
    <source>
        <dbReference type="ARBA" id="ARBA00022801"/>
    </source>
</evidence>
<evidence type="ECO:0000256" key="6">
    <source>
        <dbReference type="ARBA" id="ARBA00022839"/>
    </source>
</evidence>
<feature type="domain" description="UvrD-like helicase C-terminal" evidence="16">
    <location>
        <begin position="512"/>
        <end position="807"/>
    </location>
</feature>
<dbReference type="Pfam" id="PF13361">
    <property type="entry name" value="UvrD_C"/>
    <property type="match status" value="1"/>
</dbReference>
<dbReference type="InterPro" id="IPR011604">
    <property type="entry name" value="PDDEXK-like_dom_sf"/>
</dbReference>
<dbReference type="InterPro" id="IPR014016">
    <property type="entry name" value="UvrD-like_ATP-bd"/>
</dbReference>
<keyword evidence="5 13" id="KW-0347">Helicase</keyword>
<dbReference type="EC" id="5.6.2.4" evidence="13"/>
<evidence type="ECO:0000256" key="10">
    <source>
        <dbReference type="ARBA" id="ARBA00023235"/>
    </source>
</evidence>
<keyword evidence="2 13" id="KW-0547">Nucleotide-binding</keyword>
<dbReference type="GO" id="GO:0008408">
    <property type="term" value="F:3'-5' exonuclease activity"/>
    <property type="evidence" value="ECO:0007669"/>
    <property type="project" value="UniProtKB-UniRule"/>
</dbReference>
<sequence>MTTQMTKPVDSQWTDEQWQAITETGKDILVAAAAGSGKTAVLVERIIGKITDPENPMDVDRLLIVTFTNAAAAEMKARIGKALEKALAERPNSLFLRRQLTLLNRASIMTSHAFCMSVVKRYYYMLDIDPSFRVIDETEMALMREEVMEELLEDYYSSDSSGEFYELVDCYSNDRNDLYLQHMVQKIYDFSRSHPWPAKWLKEMTASYQVNDMTSVDDLPWTADLKKICRQQIKGLMAILNQAGQLINEPGGPTPYADNILSDQVILQNILLASEGSWDALYKVFSDLSFSRLKACKGNEYLDTLKEQVKAIRETVKKQVQQMKDEWFSRSPESFLEDLNDMTGPVSLLAQLVNDFNERYLTAKHEKGVVDFADLEHYCLEILRHGDSSPEGEKPSTVAEQYRAQFSEVLVDEYQDTNFVQETILQLVSMDPKHGGNLFMVGDVKQSIYRFRLAEPGLFLAKYKRFGNGAEGCKIDLAKNFRSRNEVISGTNYIFKQIMDEEVGEIDYDTDAELRLGAEYPKRYVPSELIVINRAGQEGADEGDQDAADDLQVAELEAYQIADKIKALIGTATGEGEQVFDRDLGRNRPMAFRDIVILLRAASTTAPAMLDILKQEGIPAYAELSTGYFDAIEVSVMMSLLKVVDNPYQDIPLAAVLRSPIVGLNADELAQVRMQDQSSAYYAAAKAYVKNKKDGLADKLGHFFQQLYAWRSTARTGSVAELIWQIYRETGYYDYVAGQIGGAQRQANLKALYDRAGQYEQTSFRGLFRFLRFIERMRDRGSDLGAARALSEQEDVVRIMTIHKSKGLEYPVVFVAGMNKMFNKMDLNEKALLHKTLGLGTKVIDPVKRISLPTIPFLAIKQKLTEEMLAEEMRVLYVALTRAKEKLILIGTVRDAKKTILSWQSFIHERSWLLPAYDRGRAKTFLDWVGPAVIRHLGAEALHDVAEEKPDRHEVSLDSSSWRTAVVPAAALIQSAKGQTANQEDKLLKVKEWEAVTGSDRFKEQVEGRLNWTYPYEQATVSMAKQTVTEIKRQQEFFNEGYDDAMVRVFRQPIGDRPRFLQKGQLSAAEKGTAMHMLMQHIDLSQQVTIESIKSQGAKLVVHELLAPEQEQTLDYEAILSFFESEIGRKMLGASRVIRECPFSLVLPAHEAYPQWTGAEDEQVLVQGVIDCLIEDEGGLTIIDYKTDHIHDKYPTPDEARFKLIERYEKQLKLYQTAIERIWKRTVACTGLYAFDGGHFIQIK</sequence>
<gene>
    <name evidence="13" type="primary">addA</name>
    <name evidence="17" type="ORF">EV207_10898</name>
</gene>
<comment type="caution">
    <text evidence="17">The sequence shown here is derived from an EMBL/GenBank/DDBJ whole genome shotgun (WGS) entry which is preliminary data.</text>
</comment>
<dbReference type="CDD" id="cd17932">
    <property type="entry name" value="DEXQc_UvrD"/>
    <property type="match status" value="1"/>
</dbReference>
<dbReference type="InterPro" id="IPR011335">
    <property type="entry name" value="Restrct_endonuc-II-like"/>
</dbReference>
<dbReference type="RefSeq" id="WP_132745405.1">
    <property type="nucleotide sequence ID" value="NZ_SLXK01000008.1"/>
</dbReference>
<feature type="binding site" evidence="14">
    <location>
        <begin position="32"/>
        <end position="39"/>
    </location>
    <ligand>
        <name>ATP</name>
        <dbReference type="ChEBI" id="CHEBI:30616"/>
    </ligand>
</feature>
<dbReference type="OrthoDB" id="9810135at2"/>
<keyword evidence="6 13" id="KW-0269">Exonuclease</keyword>
<dbReference type="FunFam" id="3.40.50.300:FF:001236">
    <property type="entry name" value="ATP-dependent helicase/nuclease subunit A"/>
    <property type="match status" value="1"/>
</dbReference>
<evidence type="ECO:0000259" key="16">
    <source>
        <dbReference type="PROSITE" id="PS51217"/>
    </source>
</evidence>
<evidence type="ECO:0000256" key="2">
    <source>
        <dbReference type="ARBA" id="ARBA00022741"/>
    </source>
</evidence>
<evidence type="ECO:0000256" key="9">
    <source>
        <dbReference type="ARBA" id="ARBA00023204"/>
    </source>
</evidence>
<comment type="subunit">
    <text evidence="13">Heterodimer of AddA and AddB/RexB.</text>
</comment>
<dbReference type="GO" id="GO:0043138">
    <property type="term" value="F:3'-5' DNA helicase activity"/>
    <property type="evidence" value="ECO:0007669"/>
    <property type="project" value="UniProtKB-UniRule"/>
</dbReference>
<dbReference type="Pfam" id="PF12705">
    <property type="entry name" value="PDDEXK_1"/>
    <property type="match status" value="1"/>
</dbReference>
<dbReference type="InterPro" id="IPR038726">
    <property type="entry name" value="PDDEXK_AddAB-type"/>
</dbReference>
<dbReference type="HAMAP" id="MF_01451">
    <property type="entry name" value="AddA"/>
    <property type="match status" value="1"/>
</dbReference>
<keyword evidence="4 13" id="KW-0378">Hydrolase</keyword>
<dbReference type="GO" id="GO:0033202">
    <property type="term" value="C:DNA helicase complex"/>
    <property type="evidence" value="ECO:0007669"/>
    <property type="project" value="TreeGrafter"/>
</dbReference>
<evidence type="ECO:0000256" key="8">
    <source>
        <dbReference type="ARBA" id="ARBA00023125"/>
    </source>
</evidence>
<name>A0A4V2SN45_9BACL</name>
<evidence type="ECO:0000256" key="5">
    <source>
        <dbReference type="ARBA" id="ARBA00022806"/>
    </source>
</evidence>
<comment type="cofactor">
    <cofactor evidence="13">
        <name>Mg(2+)</name>
        <dbReference type="ChEBI" id="CHEBI:18420"/>
    </cofactor>
</comment>
<proteinExistence type="inferred from homology"/>
<dbReference type="GO" id="GO:0003690">
    <property type="term" value="F:double-stranded DNA binding"/>
    <property type="evidence" value="ECO:0007669"/>
    <property type="project" value="UniProtKB-UniRule"/>
</dbReference>
<feature type="domain" description="UvrD-like helicase ATP-binding" evidence="15">
    <location>
        <begin position="11"/>
        <end position="484"/>
    </location>
</feature>
<dbReference type="GO" id="GO:0005829">
    <property type="term" value="C:cytosol"/>
    <property type="evidence" value="ECO:0007669"/>
    <property type="project" value="TreeGrafter"/>
</dbReference>
<dbReference type="NCBIfam" id="TIGR02785">
    <property type="entry name" value="addA_Gpos"/>
    <property type="match status" value="1"/>
</dbReference>
<keyword evidence="1 13" id="KW-0540">Nuclease</keyword>
<dbReference type="PROSITE" id="PS51198">
    <property type="entry name" value="UVRD_HELICASE_ATP_BIND"/>
    <property type="match status" value="1"/>
</dbReference>
<keyword evidence="18" id="KW-1185">Reference proteome</keyword>
<evidence type="ECO:0000259" key="15">
    <source>
        <dbReference type="PROSITE" id="PS51198"/>
    </source>
</evidence>
<dbReference type="SUPFAM" id="SSF52980">
    <property type="entry name" value="Restriction endonuclease-like"/>
    <property type="match status" value="1"/>
</dbReference>
<dbReference type="GO" id="GO:0016887">
    <property type="term" value="F:ATP hydrolysis activity"/>
    <property type="evidence" value="ECO:0007669"/>
    <property type="project" value="RHEA"/>
</dbReference>
<dbReference type="InterPro" id="IPR014017">
    <property type="entry name" value="DNA_helicase_UvrD-like_C"/>
</dbReference>
<organism evidence="17 18">
    <name type="scientific">Scopulibacillus darangshiensis</name>
    <dbReference type="NCBI Taxonomy" id="442528"/>
    <lineage>
        <taxon>Bacteria</taxon>
        <taxon>Bacillati</taxon>
        <taxon>Bacillota</taxon>
        <taxon>Bacilli</taxon>
        <taxon>Bacillales</taxon>
        <taxon>Sporolactobacillaceae</taxon>
        <taxon>Scopulibacillus</taxon>
    </lineage>
</organism>
<keyword evidence="10 13" id="KW-0413">Isomerase</keyword>
<evidence type="ECO:0000256" key="1">
    <source>
        <dbReference type="ARBA" id="ARBA00022722"/>
    </source>
</evidence>
<evidence type="ECO:0000256" key="3">
    <source>
        <dbReference type="ARBA" id="ARBA00022763"/>
    </source>
</evidence>
<accession>A0A4V2SN45</accession>
<evidence type="ECO:0000256" key="11">
    <source>
        <dbReference type="ARBA" id="ARBA00034617"/>
    </source>
</evidence>
<reference evidence="17 18" key="1">
    <citation type="submission" date="2019-03" db="EMBL/GenBank/DDBJ databases">
        <title>Genomic Encyclopedia of Type Strains, Phase IV (KMG-IV): sequencing the most valuable type-strain genomes for metagenomic binning, comparative biology and taxonomic classification.</title>
        <authorList>
            <person name="Goeker M."/>
        </authorList>
    </citation>
    <scope>NUCLEOTIDE SEQUENCE [LARGE SCALE GENOMIC DNA]</scope>
    <source>
        <strain evidence="17 18">DSM 19377</strain>
    </source>
</reference>
<dbReference type="PANTHER" id="PTHR11070">
    <property type="entry name" value="UVRD / RECB / PCRA DNA HELICASE FAMILY MEMBER"/>
    <property type="match status" value="1"/>
</dbReference>
<dbReference type="EMBL" id="SLXK01000008">
    <property type="protein sequence ID" value="TCP29806.1"/>
    <property type="molecule type" value="Genomic_DNA"/>
</dbReference>
<evidence type="ECO:0000256" key="14">
    <source>
        <dbReference type="PROSITE-ProRule" id="PRU00560"/>
    </source>
</evidence>
<evidence type="ECO:0000256" key="12">
    <source>
        <dbReference type="ARBA" id="ARBA00048988"/>
    </source>
</evidence>
<dbReference type="SUPFAM" id="SSF52540">
    <property type="entry name" value="P-loop containing nucleoside triphosphate hydrolases"/>
    <property type="match status" value="1"/>
</dbReference>
<dbReference type="EC" id="3.1.-.-" evidence="13"/>
<dbReference type="PANTHER" id="PTHR11070:SF48">
    <property type="entry name" value="ATP-DEPENDENT HELICASE_NUCLEASE SUBUNIT A"/>
    <property type="match status" value="1"/>
</dbReference>
<protein>
    <recommendedName>
        <fullName evidence="13">ATP-dependent helicase/nuclease subunit A</fullName>
        <ecNumber evidence="13">3.1.-.-</ecNumber>
        <ecNumber evidence="13">5.6.2.4</ecNumber>
    </recommendedName>
    <alternativeName>
        <fullName evidence="13">ATP-dependent helicase/nuclease AddA</fullName>
    </alternativeName>
    <alternativeName>
        <fullName evidence="13">DNA 3'-5' helicase AddA</fullName>
    </alternativeName>
</protein>
<keyword evidence="7 13" id="KW-0067">ATP-binding</keyword>
<dbReference type="InterPro" id="IPR014152">
    <property type="entry name" value="AddA"/>
</dbReference>
<dbReference type="GO" id="GO:0005524">
    <property type="term" value="F:ATP binding"/>
    <property type="evidence" value="ECO:0007669"/>
    <property type="project" value="UniProtKB-UniRule"/>
</dbReference>
<dbReference type="InterPro" id="IPR027417">
    <property type="entry name" value="P-loop_NTPase"/>
</dbReference>
<dbReference type="CDD" id="cd18807">
    <property type="entry name" value="SF1_C_UvrD"/>
    <property type="match status" value="1"/>
</dbReference>
<evidence type="ECO:0000313" key="17">
    <source>
        <dbReference type="EMBL" id="TCP29806.1"/>
    </source>
</evidence>
<dbReference type="InterPro" id="IPR000212">
    <property type="entry name" value="DNA_helicase_UvrD/REP"/>
</dbReference>
<comment type="catalytic activity">
    <reaction evidence="12 13">
        <text>ATP + H2O = ADP + phosphate + H(+)</text>
        <dbReference type="Rhea" id="RHEA:13065"/>
        <dbReference type="ChEBI" id="CHEBI:15377"/>
        <dbReference type="ChEBI" id="CHEBI:15378"/>
        <dbReference type="ChEBI" id="CHEBI:30616"/>
        <dbReference type="ChEBI" id="CHEBI:43474"/>
        <dbReference type="ChEBI" id="CHEBI:456216"/>
        <dbReference type="EC" id="5.6.2.4"/>
    </reaction>
</comment>
<dbReference type="PROSITE" id="PS51217">
    <property type="entry name" value="UVRD_HELICASE_CTER"/>
    <property type="match status" value="1"/>
</dbReference>
<dbReference type="Proteomes" id="UP000295416">
    <property type="component" value="Unassembled WGS sequence"/>
</dbReference>
<comment type="function">
    <text evidence="13">The heterodimer acts as both an ATP-dependent DNA helicase and an ATP-dependent, dual-direction single-stranded exonuclease. Recognizes the chi site generating a DNA molecule suitable for the initiation of homologous recombination. The AddA nuclease domain is required for chi fragment generation; this subunit has the helicase and 3' -&gt; 5' nuclease activities.</text>
</comment>
<comment type="similarity">
    <text evidence="13">Belongs to the helicase family. AddA subfamily.</text>
</comment>
<dbReference type="AlphaFoldDB" id="A0A4V2SN45"/>
<comment type="catalytic activity">
    <reaction evidence="11 13">
        <text>Couples ATP hydrolysis with the unwinding of duplex DNA by translocating in the 3'-5' direction.</text>
        <dbReference type="EC" id="5.6.2.4"/>
    </reaction>
</comment>
<evidence type="ECO:0000313" key="18">
    <source>
        <dbReference type="Proteomes" id="UP000295416"/>
    </source>
</evidence>
<dbReference type="Pfam" id="PF00580">
    <property type="entry name" value="UvrD-helicase"/>
    <property type="match status" value="1"/>
</dbReference>
<dbReference type="Gene3D" id="3.90.320.10">
    <property type="match status" value="1"/>
</dbReference>
<keyword evidence="8 13" id="KW-0238">DNA-binding</keyword>
<evidence type="ECO:0000256" key="13">
    <source>
        <dbReference type="HAMAP-Rule" id="MF_01451"/>
    </source>
</evidence>
<dbReference type="GO" id="GO:0000724">
    <property type="term" value="P:double-strand break repair via homologous recombination"/>
    <property type="evidence" value="ECO:0007669"/>
    <property type="project" value="UniProtKB-UniRule"/>
</dbReference>
<dbReference type="Gene3D" id="3.40.50.300">
    <property type="entry name" value="P-loop containing nucleotide triphosphate hydrolases"/>
    <property type="match status" value="4"/>
</dbReference>
<keyword evidence="9 13" id="KW-0234">DNA repair</keyword>